<evidence type="ECO:0000259" key="2">
    <source>
        <dbReference type="PROSITE" id="PS50263"/>
    </source>
</evidence>
<keyword evidence="4" id="KW-1185">Reference proteome</keyword>
<dbReference type="InterPro" id="IPR003010">
    <property type="entry name" value="C-N_Hydrolase"/>
</dbReference>
<organism evidence="3 4">
    <name type="scientific">Kytococcus schroeteri</name>
    <dbReference type="NCBI Taxonomy" id="138300"/>
    <lineage>
        <taxon>Bacteria</taxon>
        <taxon>Bacillati</taxon>
        <taxon>Actinomycetota</taxon>
        <taxon>Actinomycetes</taxon>
        <taxon>Micrococcales</taxon>
        <taxon>Kytococcaceae</taxon>
        <taxon>Kytococcus</taxon>
    </lineage>
</organism>
<evidence type="ECO:0000313" key="4">
    <source>
        <dbReference type="Proteomes" id="UP000234206"/>
    </source>
</evidence>
<feature type="domain" description="CN hydrolase" evidence="2">
    <location>
        <begin position="4"/>
        <end position="262"/>
    </location>
</feature>
<reference evidence="3 4" key="1">
    <citation type="submission" date="2017-12" db="EMBL/GenBank/DDBJ databases">
        <title>Phylogenetic diversity of female urinary microbiome.</title>
        <authorList>
            <person name="Thomas-White K."/>
            <person name="Wolfe A.J."/>
        </authorList>
    </citation>
    <scope>NUCLEOTIDE SEQUENCE [LARGE SCALE GENOMIC DNA]</scope>
    <source>
        <strain evidence="3 4">UMB1298</strain>
    </source>
</reference>
<dbReference type="Pfam" id="PF00795">
    <property type="entry name" value="CN_hydrolase"/>
    <property type="match status" value="1"/>
</dbReference>
<dbReference type="Proteomes" id="UP000234206">
    <property type="component" value="Unassembled WGS sequence"/>
</dbReference>
<sequence length="280" mass="29872">MSELSVSVIQVSYGDDEAMADRIERVAGMVRAEAGQDLVVLPELWPVGGFDVKHWAERAQQVPAVGTVPADGPDDPALAVVRAMSAAARDAGVHLHAGSTVERSAEPGPEGKDLWNSSLVFGPDGALRATYRKVHRFGFSSGEARTIEAGSDLVTVPIEGFTAHLATCFDLRFPEFFRAGLDAGADLLVIPAAWPMPRREHWRTLLRARAIENQMPVIACNTAGTHAGDHEMGGASVVVDAAGSVLAEAGDGEQVLRAVLDPAHTAQQREDFPVLAARRW</sequence>
<dbReference type="EMBL" id="PKIZ01000003">
    <property type="protein sequence ID" value="PKZ42478.1"/>
    <property type="molecule type" value="Genomic_DNA"/>
</dbReference>
<proteinExistence type="inferred from homology"/>
<dbReference type="GO" id="GO:0016787">
    <property type="term" value="F:hydrolase activity"/>
    <property type="evidence" value="ECO:0007669"/>
    <property type="project" value="UniProtKB-KW"/>
</dbReference>
<dbReference type="InterPro" id="IPR036526">
    <property type="entry name" value="C-N_Hydrolase_sf"/>
</dbReference>
<dbReference type="Gene3D" id="3.60.110.10">
    <property type="entry name" value="Carbon-nitrogen hydrolase"/>
    <property type="match status" value="1"/>
</dbReference>
<gene>
    <name evidence="3" type="ORF">CYJ76_02700</name>
</gene>
<name>A0A2I1PCW4_9MICO</name>
<dbReference type="CDD" id="cd07583">
    <property type="entry name" value="nitrilase_5"/>
    <property type="match status" value="1"/>
</dbReference>
<keyword evidence="3" id="KW-0378">Hydrolase</keyword>
<dbReference type="OrthoDB" id="9811121at2"/>
<evidence type="ECO:0000256" key="1">
    <source>
        <dbReference type="ARBA" id="ARBA00010613"/>
    </source>
</evidence>
<accession>A0A2I1PCW4</accession>
<protein>
    <submittedName>
        <fullName evidence="3">Carbon-nitrogen family hydrolase</fullName>
    </submittedName>
</protein>
<dbReference type="AlphaFoldDB" id="A0A2I1PCW4"/>
<comment type="similarity">
    <text evidence="1">Belongs to the carbon-nitrogen hydrolase superfamily. NIT1/NIT2 family.</text>
</comment>
<dbReference type="PANTHER" id="PTHR23088">
    <property type="entry name" value="NITRILASE-RELATED"/>
    <property type="match status" value="1"/>
</dbReference>
<evidence type="ECO:0000313" key="3">
    <source>
        <dbReference type="EMBL" id="PKZ42478.1"/>
    </source>
</evidence>
<dbReference type="PANTHER" id="PTHR23088:SF27">
    <property type="entry name" value="DEAMINATED GLUTATHIONE AMIDASE"/>
    <property type="match status" value="1"/>
</dbReference>
<comment type="caution">
    <text evidence="3">The sequence shown here is derived from an EMBL/GenBank/DDBJ whole genome shotgun (WGS) entry which is preliminary data.</text>
</comment>
<dbReference type="SUPFAM" id="SSF56317">
    <property type="entry name" value="Carbon-nitrogen hydrolase"/>
    <property type="match status" value="1"/>
</dbReference>
<dbReference type="RefSeq" id="WP_070705838.1">
    <property type="nucleotide sequence ID" value="NZ_JBHLVH010000011.1"/>
</dbReference>
<dbReference type="PROSITE" id="PS50263">
    <property type="entry name" value="CN_HYDROLASE"/>
    <property type="match status" value="1"/>
</dbReference>